<reference evidence="7" key="1">
    <citation type="submission" date="2016-01" db="EMBL/GenBank/DDBJ databases">
        <authorList>
            <person name="Peeters C."/>
        </authorList>
    </citation>
    <scope>NUCLEOTIDE SEQUENCE</scope>
    <source>
        <strain evidence="7">LMG 29320</strain>
    </source>
</reference>
<feature type="transmembrane region" description="Helical" evidence="5">
    <location>
        <begin position="248"/>
        <end position="268"/>
    </location>
</feature>
<feature type="transmembrane region" description="Helical" evidence="5">
    <location>
        <begin position="461"/>
        <end position="487"/>
    </location>
</feature>
<feature type="transmembrane region" description="Helical" evidence="5">
    <location>
        <begin position="190"/>
        <end position="211"/>
    </location>
</feature>
<feature type="transmembrane region" description="Helical" evidence="5">
    <location>
        <begin position="122"/>
        <end position="143"/>
    </location>
</feature>
<feature type="transmembrane region" description="Helical" evidence="5">
    <location>
        <begin position="155"/>
        <end position="178"/>
    </location>
</feature>
<feature type="transmembrane region" description="Helical" evidence="5">
    <location>
        <begin position="223"/>
        <end position="242"/>
    </location>
</feature>
<feature type="transmembrane region" description="Helical" evidence="5">
    <location>
        <begin position="29"/>
        <end position="53"/>
    </location>
</feature>
<dbReference type="Proteomes" id="UP000054903">
    <property type="component" value="Unassembled WGS sequence"/>
</dbReference>
<dbReference type="CDD" id="cd17321">
    <property type="entry name" value="MFS_MMR_MDR_like"/>
    <property type="match status" value="1"/>
</dbReference>
<feature type="domain" description="Major facilitator superfamily (MFS) profile" evidence="6">
    <location>
        <begin position="31"/>
        <end position="489"/>
    </location>
</feature>
<dbReference type="InterPro" id="IPR020846">
    <property type="entry name" value="MFS_dom"/>
</dbReference>
<dbReference type="PANTHER" id="PTHR42718:SF39">
    <property type="entry name" value="ACTINORHODIN TRANSPORTER-RELATED"/>
    <property type="match status" value="1"/>
</dbReference>
<comment type="subcellular location">
    <subcellularLocation>
        <location evidence="1">Membrane</location>
        <topology evidence="1">Multi-pass membrane protein</topology>
    </subcellularLocation>
</comment>
<accession>A0A158CTS6</accession>
<evidence type="ECO:0000256" key="3">
    <source>
        <dbReference type="ARBA" id="ARBA00022989"/>
    </source>
</evidence>
<feature type="transmembrane region" description="Helical" evidence="5">
    <location>
        <begin position="65"/>
        <end position="85"/>
    </location>
</feature>
<dbReference type="AlphaFoldDB" id="A0A158CTS6"/>
<feature type="transmembrane region" description="Helical" evidence="5">
    <location>
        <begin position="431"/>
        <end position="455"/>
    </location>
</feature>
<gene>
    <name evidence="7" type="ORF">AWB77_04523</name>
</gene>
<dbReference type="InterPro" id="IPR036259">
    <property type="entry name" value="MFS_trans_sf"/>
</dbReference>
<dbReference type="Gene3D" id="1.20.1720.10">
    <property type="entry name" value="Multidrug resistance protein D"/>
    <property type="match status" value="1"/>
</dbReference>
<dbReference type="PANTHER" id="PTHR42718">
    <property type="entry name" value="MAJOR FACILITATOR SUPERFAMILY MULTIDRUG TRANSPORTER MFSC"/>
    <property type="match status" value="1"/>
</dbReference>
<dbReference type="Gene3D" id="1.20.1250.20">
    <property type="entry name" value="MFS general substrate transporter like domains"/>
    <property type="match status" value="1"/>
</dbReference>
<keyword evidence="2 5" id="KW-0812">Transmembrane</keyword>
<protein>
    <submittedName>
        <fullName evidence="7">MFS transporter</fullName>
    </submittedName>
</protein>
<evidence type="ECO:0000259" key="6">
    <source>
        <dbReference type="PROSITE" id="PS50850"/>
    </source>
</evidence>
<dbReference type="GO" id="GO:0022857">
    <property type="term" value="F:transmembrane transporter activity"/>
    <property type="evidence" value="ECO:0007669"/>
    <property type="project" value="InterPro"/>
</dbReference>
<evidence type="ECO:0000313" key="7">
    <source>
        <dbReference type="EMBL" id="SAK85714.1"/>
    </source>
</evidence>
<organism evidence="7 8">
    <name type="scientific">Caballeronia fortuita</name>
    <dbReference type="NCBI Taxonomy" id="1777138"/>
    <lineage>
        <taxon>Bacteria</taxon>
        <taxon>Pseudomonadati</taxon>
        <taxon>Pseudomonadota</taxon>
        <taxon>Betaproteobacteria</taxon>
        <taxon>Burkholderiales</taxon>
        <taxon>Burkholderiaceae</taxon>
        <taxon>Caballeronia</taxon>
    </lineage>
</organism>
<feature type="transmembrane region" description="Helical" evidence="5">
    <location>
        <begin position="358"/>
        <end position="379"/>
    </location>
</feature>
<dbReference type="STRING" id="1777138.AWB77_04523"/>
<comment type="caution">
    <text evidence="7">The sequence shown here is derived from an EMBL/GenBank/DDBJ whole genome shotgun (WGS) entry which is preliminary data.</text>
</comment>
<dbReference type="GO" id="GO:0016020">
    <property type="term" value="C:membrane"/>
    <property type="evidence" value="ECO:0007669"/>
    <property type="project" value="UniProtKB-SubCell"/>
</dbReference>
<feature type="transmembrane region" description="Helical" evidence="5">
    <location>
        <begin position="292"/>
        <end position="313"/>
    </location>
</feature>
<dbReference type="Pfam" id="PF07690">
    <property type="entry name" value="MFS_1"/>
    <property type="match status" value="1"/>
</dbReference>
<dbReference type="RefSeq" id="WP_157694876.1">
    <property type="nucleotide sequence ID" value="NZ_FCNX02000012.1"/>
</dbReference>
<keyword evidence="8" id="KW-1185">Reference proteome</keyword>
<evidence type="ECO:0000256" key="1">
    <source>
        <dbReference type="ARBA" id="ARBA00004141"/>
    </source>
</evidence>
<keyword evidence="4 5" id="KW-0472">Membrane</keyword>
<evidence type="ECO:0000256" key="4">
    <source>
        <dbReference type="ARBA" id="ARBA00023136"/>
    </source>
</evidence>
<feature type="transmembrane region" description="Helical" evidence="5">
    <location>
        <begin position="391"/>
        <end position="411"/>
    </location>
</feature>
<sequence length="489" mass="51237">MNESSLNSPRANATRPVKGEAMTLSRRQWFSLFVMLTGTFMAIMDVFIVNVAIPSIQRELKASVAEIEFIIAGYGLTYALSLITSGRLGDIYGRRRLFMIGLAAFAFTSLGCGLAPTAPMLVLARLFQGVAAAILFPQVFSLIRITFTQPTQRRIAFSSLGAAIGLAVIAGQVLGGFLVDIDLWHLGWRVVFLINVPIGLTAFIVCPMFIVESRASSAGTLDGAGVALSGAGLALLLFPMIQGRDLGWPIWSVIMMLFSVPVLLVFVLHQRSKTDSSKTPLLDITLFRDRDFLIGAVTVLVFYSTLNSTYLALTMLLQTGLGRSPLSAGLILAANAGAFTITSLLSARIPAHKVKASLIVGATVTAVSSIIAAVIVWRTSFLLGTELIPALALRGIGQGLLMTPLLGAILARVDERRAGAASGLLSTMQQVGGAIGVAIVGIAFFSVVGSVTAAGGSVQHAYTAGFIAASIYGAVGVAITGALLSALSS</sequence>
<feature type="transmembrane region" description="Helical" evidence="5">
    <location>
        <begin position="325"/>
        <end position="346"/>
    </location>
</feature>
<dbReference type="EMBL" id="FCNX02000012">
    <property type="protein sequence ID" value="SAK85714.1"/>
    <property type="molecule type" value="Genomic_DNA"/>
</dbReference>
<dbReference type="OrthoDB" id="9807274at2"/>
<dbReference type="PROSITE" id="PS50850">
    <property type="entry name" value="MFS"/>
    <property type="match status" value="1"/>
</dbReference>
<name>A0A158CTS6_9BURK</name>
<evidence type="ECO:0000256" key="2">
    <source>
        <dbReference type="ARBA" id="ARBA00022692"/>
    </source>
</evidence>
<evidence type="ECO:0000313" key="8">
    <source>
        <dbReference type="Proteomes" id="UP000054903"/>
    </source>
</evidence>
<dbReference type="SUPFAM" id="SSF103473">
    <property type="entry name" value="MFS general substrate transporter"/>
    <property type="match status" value="2"/>
</dbReference>
<evidence type="ECO:0000256" key="5">
    <source>
        <dbReference type="SAM" id="Phobius"/>
    </source>
</evidence>
<feature type="transmembrane region" description="Helical" evidence="5">
    <location>
        <begin position="97"/>
        <end position="116"/>
    </location>
</feature>
<dbReference type="InterPro" id="IPR011701">
    <property type="entry name" value="MFS"/>
</dbReference>
<keyword evidence="3 5" id="KW-1133">Transmembrane helix</keyword>
<proteinExistence type="predicted"/>